<keyword evidence="5" id="KW-0540">Nuclease</keyword>
<dbReference type="Pfam" id="PF17919">
    <property type="entry name" value="RT_RNaseH_2"/>
    <property type="match status" value="1"/>
</dbReference>
<dbReference type="Gene3D" id="3.30.420.10">
    <property type="entry name" value="Ribonuclease H-like superfamily/Ribonuclease H"/>
    <property type="match status" value="2"/>
</dbReference>
<dbReference type="InterPro" id="IPR050951">
    <property type="entry name" value="Retrovirus_Pol_polyprotein"/>
</dbReference>
<evidence type="ECO:0000313" key="14">
    <source>
        <dbReference type="Proteomes" id="UP001497482"/>
    </source>
</evidence>
<dbReference type="InterPro" id="IPR041577">
    <property type="entry name" value="RT_RNaseH_2"/>
</dbReference>
<evidence type="ECO:0000256" key="5">
    <source>
        <dbReference type="ARBA" id="ARBA00022722"/>
    </source>
</evidence>
<dbReference type="EC" id="3.1.26.4" evidence="2"/>
<dbReference type="InterPro" id="IPR043128">
    <property type="entry name" value="Rev_trsase/Diguanyl_cyclase"/>
</dbReference>
<dbReference type="PANTHER" id="PTHR37984">
    <property type="entry name" value="PROTEIN CBG26694"/>
    <property type="match status" value="1"/>
</dbReference>
<feature type="region of interest" description="Disordered" evidence="9">
    <location>
        <begin position="321"/>
        <end position="394"/>
    </location>
</feature>
<dbReference type="InterPro" id="IPR001584">
    <property type="entry name" value="Integrase_cat-core"/>
</dbReference>
<feature type="region of interest" description="Disordered" evidence="9">
    <location>
        <begin position="1884"/>
        <end position="1910"/>
    </location>
</feature>
<keyword evidence="7" id="KW-0233">DNA recombination</keyword>
<dbReference type="PROSITE" id="PS50879">
    <property type="entry name" value="RNASE_H_1"/>
    <property type="match status" value="1"/>
</dbReference>
<dbReference type="InterPro" id="IPR021109">
    <property type="entry name" value="Peptidase_aspartic_dom_sf"/>
</dbReference>
<feature type="domain" description="RNase H type-1" evidence="11">
    <location>
        <begin position="1532"/>
        <end position="1684"/>
    </location>
</feature>
<keyword evidence="3" id="KW-0808">Transferase</keyword>
<dbReference type="Gene3D" id="3.10.20.370">
    <property type="match status" value="1"/>
</dbReference>
<evidence type="ECO:0000256" key="7">
    <source>
        <dbReference type="ARBA" id="ARBA00023172"/>
    </source>
</evidence>
<feature type="domain" description="Integrase catalytic" evidence="12">
    <location>
        <begin position="1728"/>
        <end position="1910"/>
    </location>
</feature>
<dbReference type="CDD" id="cd09280">
    <property type="entry name" value="RNase_HI_eukaryote_like"/>
    <property type="match status" value="1"/>
</dbReference>
<dbReference type="CDD" id="cd01647">
    <property type="entry name" value="RT_LTR"/>
    <property type="match status" value="1"/>
</dbReference>
<dbReference type="PROSITE" id="PS50878">
    <property type="entry name" value="RT_POL"/>
    <property type="match status" value="1"/>
</dbReference>
<dbReference type="SUPFAM" id="SSF56672">
    <property type="entry name" value="DNA/RNA polymerases"/>
    <property type="match status" value="1"/>
</dbReference>
<sequence length="1910" mass="213736">MRDNPRPDPSQRTDTLNTKRMATRPIPTDRPWTATNNGRQPAIGTVETTSTRDGTPTSPLREHKWTCDAANMATRPMTLTHLTSIRDMFQTTAIGTKGPALNMADNPTTFPLAHISRDPLGPSDRDFDRIARHITRFDPRPGMPTNTRSYLRIVDFHADRIPHASQDDKIYLIRLTSNGEVNDFIERQPRAIRHDYNELCKAILAEYSDYGASGNLTAAMAVKQAHNELAECYYHRLRQAFFGNRNYEGMEEDTNFRALYLQNLHPNLSQLLGVYACPLTQDIRQLKTLVARAQGKHLLKTQAKPQTQPSVYSVDNHMELEGAPTTPKQKWEPNHRPQRNNQRQAETKSVQPRDQKLPQYGERRAGQADGKDRTPQRSRQDRTATTIDKSNLSREEQSLLRTLLRKAKERRTDNADVFAVSVPDEAKDAPYRVNNDLSEQELDDDYSDPHILEELQNELGEETWEPHPHDEDAYCDQRDVMVVQVSSITDPRGDGPSTIRCEPPFHQFIGDLQQKGANRKLYLSVTLEDQWEHEALIDTAADISLIAGDLFGKLQSLARQSHRDLKTQLCNLEIRPYSQVNTTIHKMALIQLTVGPMTLVHPVYISPFNSIPLLLGQDLLNRFEPLIDFQRLKIWAQVRKPLPIPRTLSETHCYLVETPPTAERRPTMALAETGRQDFPTSTGANFLCAFTPSAHSDSPTINAGVILEGANFPVAALAYWADKSAVSQDVFHTLAQNSPKLPFVRKASRFPKDHRSTDVLPAVGFCSLALQIHDKTLRHTFSVVKGLPHPIVIGGDVLTRLDTQIDTINNVLWSLTTVTDKSETPPLDNLKSGQTIPEVCQVAAQNHLSLPPNTSAPLGLVVLPGQMTSNSQVFFQPSHLFLTLGLQTEATPLLRLEGRRAHVKVLNTTGDAILIPRGTPLGWLIDTTFHDFDLRLPVIGDWPTGLDRDPDARALLTKPSRSISLFTIPGPKSSDVYRVDLTNQSEMVLQTISVIDSGVDTFPTQVAHEPTQEPTACPSFEEELDKTVALADAINTDGERVKLRQVLMKYKSSFATDATDCGLTNIHTVRIPSKPNAPPTYVRQYKIPLASYKPVQGIIDDLLIKGVIRPCNSTYSAPIWPVLKPNGKWRLTVDYRRLNTQIPLSRWPMTQLGQDLPKVRDAKFFSTLDIASGFWTIPVHPQDQHKLAFSFANKQYTFTRCPFGLSNSPAEFNIFLNKACPDAASRGTLIYVDDVLLRTTSFEEHLVEIDHVLGQLTSAGAKVSLRKCQWCRTKVNYVGLLVGPEGVEPQADRTQGLSNLKTPTNISELRSLLGVCNYSRQFVEHYAEIAKPLTNLLKKDTPFVWEDSHDEAMKALLDRLRKAPCLVYPNPNKPFFLEIGFSEHSLSAGLYQTHDSDKRIIAYASKTMAAPETKYSDCEKSLLATVWAVRHFSNYIGNQTVVVNTNHQPVTFLASQRLRDGIVTNARVATWLMALQSFDLQVSYAQKHRSYLGMGLAECQDCIVDKPAGTKLELLPTPLEPQQHCYFDQNLCDGLPTAYVDGCSFHHETIKRAGVGIVWKGDEPGAPQKFLLGPQTSQYAEIAAILILLQHAVSYGIDTMVICTDSNYARLSFSCHLPLWKKNDYVTSSKKPVKHKQLFMSCDKIVTERNMQIYWKKVRGHSREPGMDKELNDMADSLAKQGAVDGTEWHFQEQLPETPAQERPAPAVCAVTRANAPTKQPTPDVTPAHTTPAFDRSDLIDWVGPLTKSTRGNKYILMVTCAFTKWVEGLPAPNDTAQTTACLLMNHVFSRYGLPCRVNSDRGTHFTGEAMTHLWEALGVRASLHVSHHPMSSGQPGEANIATAYTTHHYMTDLQDHLKQTFAFAQRKLGNSAEGRKAYYDQKASHNELQVGDQGLSTEGGGMDTPLEAI</sequence>
<evidence type="ECO:0000259" key="10">
    <source>
        <dbReference type="PROSITE" id="PS50878"/>
    </source>
</evidence>
<dbReference type="GO" id="GO:0004523">
    <property type="term" value="F:RNA-DNA hybrid ribonuclease activity"/>
    <property type="evidence" value="ECO:0007669"/>
    <property type="project" value="UniProtKB-EC"/>
</dbReference>
<dbReference type="InterPro" id="IPR036397">
    <property type="entry name" value="RNaseH_sf"/>
</dbReference>
<dbReference type="Pfam" id="PF00075">
    <property type="entry name" value="RNase_H"/>
    <property type="match status" value="1"/>
</dbReference>
<dbReference type="SUPFAM" id="SSF50630">
    <property type="entry name" value="Acid proteases"/>
    <property type="match status" value="1"/>
</dbReference>
<feature type="compositionally biased region" description="Polar residues" evidence="9">
    <location>
        <begin position="46"/>
        <end position="58"/>
    </location>
</feature>
<dbReference type="Proteomes" id="UP001497482">
    <property type="component" value="Chromosome 3"/>
</dbReference>
<reference evidence="13 14" key="1">
    <citation type="submission" date="2024-04" db="EMBL/GenBank/DDBJ databases">
        <authorList>
            <person name="Waldvogel A.-M."/>
            <person name="Schoenle A."/>
        </authorList>
    </citation>
    <scope>NUCLEOTIDE SEQUENCE [LARGE SCALE GENOMIC DNA]</scope>
</reference>
<dbReference type="PANTHER" id="PTHR37984:SF5">
    <property type="entry name" value="PROTEIN NYNRIN-LIKE"/>
    <property type="match status" value="1"/>
</dbReference>
<evidence type="ECO:0000313" key="13">
    <source>
        <dbReference type="EMBL" id="CAL1602096.1"/>
    </source>
</evidence>
<dbReference type="PROSITE" id="PS50994">
    <property type="entry name" value="INTEGRASE"/>
    <property type="match status" value="1"/>
</dbReference>
<dbReference type="Gene3D" id="3.10.10.10">
    <property type="entry name" value="HIV Type 1 Reverse Transcriptase, subunit A, domain 1"/>
    <property type="match status" value="1"/>
</dbReference>
<accession>A0AAV2LNL9</accession>
<evidence type="ECO:0000256" key="9">
    <source>
        <dbReference type="SAM" id="MobiDB-lite"/>
    </source>
</evidence>
<dbReference type="InterPro" id="IPR012337">
    <property type="entry name" value="RNaseH-like_sf"/>
</dbReference>
<name>A0AAV2LNL9_KNICA</name>
<dbReference type="Gene3D" id="2.40.70.10">
    <property type="entry name" value="Acid Proteases"/>
    <property type="match status" value="1"/>
</dbReference>
<protein>
    <recommendedName>
        <fullName evidence="2">ribonuclease H</fullName>
        <ecNumber evidence="2">3.1.26.4</ecNumber>
    </recommendedName>
</protein>
<evidence type="ECO:0000259" key="11">
    <source>
        <dbReference type="PROSITE" id="PS50879"/>
    </source>
</evidence>
<evidence type="ECO:0000256" key="3">
    <source>
        <dbReference type="ARBA" id="ARBA00022679"/>
    </source>
</evidence>
<feature type="region of interest" description="Disordered" evidence="9">
    <location>
        <begin position="1"/>
        <end position="60"/>
    </location>
</feature>
<dbReference type="Gene3D" id="3.30.70.270">
    <property type="match status" value="2"/>
</dbReference>
<evidence type="ECO:0000256" key="4">
    <source>
        <dbReference type="ARBA" id="ARBA00022695"/>
    </source>
</evidence>
<proteinExistence type="inferred from homology"/>
<dbReference type="Pfam" id="PF00665">
    <property type="entry name" value="rve"/>
    <property type="match status" value="1"/>
</dbReference>
<evidence type="ECO:0000256" key="8">
    <source>
        <dbReference type="ARBA" id="ARBA00023268"/>
    </source>
</evidence>
<gene>
    <name evidence="13" type="ORF">KC01_LOCUS29924</name>
</gene>
<dbReference type="GO" id="GO:0015074">
    <property type="term" value="P:DNA integration"/>
    <property type="evidence" value="ECO:0007669"/>
    <property type="project" value="InterPro"/>
</dbReference>
<evidence type="ECO:0000256" key="1">
    <source>
        <dbReference type="ARBA" id="ARBA00010879"/>
    </source>
</evidence>
<keyword evidence="8" id="KW-0511">Multifunctional enzyme</keyword>
<dbReference type="InterPro" id="IPR002156">
    <property type="entry name" value="RNaseH_domain"/>
</dbReference>
<organism evidence="13 14">
    <name type="scientific">Knipowitschia caucasica</name>
    <name type="common">Caucasian dwarf goby</name>
    <name type="synonym">Pomatoschistus caucasicus</name>
    <dbReference type="NCBI Taxonomy" id="637954"/>
    <lineage>
        <taxon>Eukaryota</taxon>
        <taxon>Metazoa</taxon>
        <taxon>Chordata</taxon>
        <taxon>Craniata</taxon>
        <taxon>Vertebrata</taxon>
        <taxon>Euteleostomi</taxon>
        <taxon>Actinopterygii</taxon>
        <taxon>Neopterygii</taxon>
        <taxon>Teleostei</taxon>
        <taxon>Neoteleostei</taxon>
        <taxon>Acanthomorphata</taxon>
        <taxon>Gobiaria</taxon>
        <taxon>Gobiiformes</taxon>
        <taxon>Gobioidei</taxon>
        <taxon>Gobiidae</taxon>
        <taxon>Gobiinae</taxon>
        <taxon>Knipowitschia</taxon>
    </lineage>
</organism>
<comment type="similarity">
    <text evidence="1">Belongs to the beta type-B retroviral polymerase family. HERV class-II K(HML-2) pol subfamily.</text>
</comment>
<feature type="compositionally biased region" description="Polar residues" evidence="9">
    <location>
        <begin position="339"/>
        <end position="350"/>
    </location>
</feature>
<evidence type="ECO:0000259" key="12">
    <source>
        <dbReference type="PROSITE" id="PS50994"/>
    </source>
</evidence>
<feature type="compositionally biased region" description="Basic and acidic residues" evidence="9">
    <location>
        <begin position="351"/>
        <end position="382"/>
    </location>
</feature>
<dbReference type="EMBL" id="OZ035825">
    <property type="protein sequence ID" value="CAL1602096.1"/>
    <property type="molecule type" value="Genomic_DNA"/>
</dbReference>
<keyword evidence="6" id="KW-0255">Endonuclease</keyword>
<dbReference type="GO" id="GO:0003676">
    <property type="term" value="F:nucleic acid binding"/>
    <property type="evidence" value="ECO:0007669"/>
    <property type="project" value="InterPro"/>
</dbReference>
<keyword evidence="6" id="KW-0378">Hydrolase</keyword>
<keyword evidence="4" id="KW-0548">Nucleotidyltransferase</keyword>
<evidence type="ECO:0000256" key="2">
    <source>
        <dbReference type="ARBA" id="ARBA00012180"/>
    </source>
</evidence>
<dbReference type="Pfam" id="PF00078">
    <property type="entry name" value="RVT_1"/>
    <property type="match status" value="1"/>
</dbReference>
<feature type="compositionally biased region" description="Basic and acidic residues" evidence="9">
    <location>
        <begin position="1"/>
        <end position="11"/>
    </location>
</feature>
<evidence type="ECO:0000256" key="6">
    <source>
        <dbReference type="ARBA" id="ARBA00022759"/>
    </source>
</evidence>
<feature type="domain" description="Reverse transcriptase" evidence="10">
    <location>
        <begin position="1103"/>
        <end position="1282"/>
    </location>
</feature>
<dbReference type="FunFam" id="3.30.70.270:FF:000023">
    <property type="entry name" value="Pol"/>
    <property type="match status" value="1"/>
</dbReference>
<dbReference type="GO" id="GO:0006310">
    <property type="term" value="P:DNA recombination"/>
    <property type="evidence" value="ECO:0007669"/>
    <property type="project" value="UniProtKB-KW"/>
</dbReference>
<dbReference type="InterPro" id="IPR000477">
    <property type="entry name" value="RT_dom"/>
</dbReference>
<keyword evidence="14" id="KW-1185">Reference proteome</keyword>
<dbReference type="SUPFAM" id="SSF53098">
    <property type="entry name" value="Ribonuclease H-like"/>
    <property type="match status" value="2"/>
</dbReference>
<dbReference type="InterPro" id="IPR043502">
    <property type="entry name" value="DNA/RNA_pol_sf"/>
</dbReference>